<evidence type="ECO:0000313" key="4">
    <source>
        <dbReference type="Proteomes" id="UP000315364"/>
    </source>
</evidence>
<feature type="transmembrane region" description="Helical" evidence="1">
    <location>
        <begin position="72"/>
        <end position="90"/>
    </location>
</feature>
<gene>
    <name evidence="3" type="ORF">FPZ08_21525</name>
</gene>
<organism evidence="3 4">
    <name type="scientific">Devosia ginsengisoli</name>
    <dbReference type="NCBI Taxonomy" id="400770"/>
    <lineage>
        <taxon>Bacteria</taxon>
        <taxon>Pseudomonadati</taxon>
        <taxon>Pseudomonadota</taxon>
        <taxon>Alphaproteobacteria</taxon>
        <taxon>Hyphomicrobiales</taxon>
        <taxon>Devosiaceae</taxon>
        <taxon>Devosia</taxon>
    </lineage>
</organism>
<accession>A0A5B8LXB0</accession>
<dbReference type="EMBL" id="CP042304">
    <property type="protein sequence ID" value="QDZ13088.1"/>
    <property type="molecule type" value="Genomic_DNA"/>
</dbReference>
<dbReference type="AlphaFoldDB" id="A0A5B8LXB0"/>
<sequence>MADQHQTETRRSGIERFFGGHPINVIIKLAFISLLVGVFMSVFGLDVQGLVRGTVILFREALRDGFGVFRDIGGYILTGAALVVPIWLLIRVSKRS</sequence>
<evidence type="ECO:0000313" key="3">
    <source>
        <dbReference type="EMBL" id="QDZ13088.1"/>
    </source>
</evidence>
<feature type="transmembrane region" description="Helical" evidence="1">
    <location>
        <begin position="25"/>
        <end position="45"/>
    </location>
</feature>
<dbReference type="OrthoDB" id="8480887at2"/>
<keyword evidence="4" id="KW-1185">Reference proteome</keyword>
<dbReference type="KEGG" id="dea:FPZ08_21525"/>
<evidence type="ECO:0000259" key="2">
    <source>
        <dbReference type="Pfam" id="PF20061"/>
    </source>
</evidence>
<dbReference type="InterPro" id="IPR045594">
    <property type="entry name" value="DUF6460"/>
</dbReference>
<evidence type="ECO:0000256" key="1">
    <source>
        <dbReference type="SAM" id="Phobius"/>
    </source>
</evidence>
<keyword evidence="1" id="KW-1133">Transmembrane helix</keyword>
<keyword evidence="1" id="KW-0472">Membrane</keyword>
<dbReference type="RefSeq" id="WP_146292747.1">
    <property type="nucleotide sequence ID" value="NZ_CP042304.1"/>
</dbReference>
<proteinExistence type="predicted"/>
<name>A0A5B8LXB0_9HYPH</name>
<feature type="domain" description="DUF6460" evidence="2">
    <location>
        <begin position="62"/>
        <end position="94"/>
    </location>
</feature>
<keyword evidence="1" id="KW-0812">Transmembrane</keyword>
<reference evidence="3 4" key="1">
    <citation type="submission" date="2019-07" db="EMBL/GenBank/DDBJ databases">
        <title>Full genome sequence of Devosia sp. Gsoil 520.</title>
        <authorList>
            <person name="Im W.-T."/>
        </authorList>
    </citation>
    <scope>NUCLEOTIDE SEQUENCE [LARGE SCALE GENOMIC DNA]</scope>
    <source>
        <strain evidence="3 4">Gsoil 520</strain>
    </source>
</reference>
<dbReference type="Proteomes" id="UP000315364">
    <property type="component" value="Chromosome"/>
</dbReference>
<protein>
    <submittedName>
        <fullName evidence="3">Integrase</fullName>
    </submittedName>
</protein>
<dbReference type="Pfam" id="PF20061">
    <property type="entry name" value="DUF6460"/>
    <property type="match status" value="1"/>
</dbReference>